<accession>A0A5K8A9D8</accession>
<gene>
    <name evidence="2" type="ORF">DSCOOX_18400</name>
</gene>
<dbReference type="Proteomes" id="UP000422108">
    <property type="component" value="Chromosome"/>
</dbReference>
<dbReference type="Gene3D" id="3.40.190.10">
    <property type="entry name" value="Periplasmic binding protein-like II"/>
    <property type="match status" value="2"/>
</dbReference>
<dbReference type="InterPro" id="IPR015168">
    <property type="entry name" value="SsuA/THI5"/>
</dbReference>
<reference evidence="2 3" key="1">
    <citation type="submission" date="2019-11" db="EMBL/GenBank/DDBJ databases">
        <title>Comparative genomics of hydrocarbon-degrading Desulfosarcina strains.</title>
        <authorList>
            <person name="Watanabe M."/>
            <person name="Kojima H."/>
            <person name="Fukui M."/>
        </authorList>
    </citation>
    <scope>NUCLEOTIDE SEQUENCE [LARGE SCALE GENOMIC DNA]</scope>
    <source>
        <strain evidence="3">oXyS1</strain>
    </source>
</reference>
<dbReference type="CDD" id="cd01008">
    <property type="entry name" value="PBP2_NrtA_SsuA_CpmA_like"/>
    <property type="match status" value="1"/>
</dbReference>
<dbReference type="AlphaFoldDB" id="A0A5K8A9D8"/>
<protein>
    <submittedName>
        <fullName evidence="2">ABC transporter substrate-binding protein</fullName>
    </submittedName>
</protein>
<dbReference type="Pfam" id="PF09084">
    <property type="entry name" value="NMT1"/>
    <property type="match status" value="1"/>
</dbReference>
<dbReference type="SUPFAM" id="SSF53850">
    <property type="entry name" value="Periplasmic binding protein-like II"/>
    <property type="match status" value="1"/>
</dbReference>
<dbReference type="RefSeq" id="WP_155309943.1">
    <property type="nucleotide sequence ID" value="NZ_AP021879.1"/>
</dbReference>
<keyword evidence="3" id="KW-1185">Reference proteome</keyword>
<feature type="domain" description="SsuA/THI5-like" evidence="1">
    <location>
        <begin position="49"/>
        <end position="252"/>
    </location>
</feature>
<dbReference type="PANTHER" id="PTHR30024">
    <property type="entry name" value="ALIPHATIC SULFONATES-BINDING PROTEIN-RELATED"/>
    <property type="match status" value="1"/>
</dbReference>
<dbReference type="EMBL" id="AP021879">
    <property type="protein sequence ID" value="BBO88660.1"/>
    <property type="molecule type" value="Genomic_DNA"/>
</dbReference>
<evidence type="ECO:0000313" key="2">
    <source>
        <dbReference type="EMBL" id="BBO88660.1"/>
    </source>
</evidence>
<organism evidence="2 3">
    <name type="scientific">Desulfosarcina ovata subsp. ovata</name>
    <dbReference type="NCBI Taxonomy" id="2752305"/>
    <lineage>
        <taxon>Bacteria</taxon>
        <taxon>Pseudomonadati</taxon>
        <taxon>Thermodesulfobacteriota</taxon>
        <taxon>Desulfobacteria</taxon>
        <taxon>Desulfobacterales</taxon>
        <taxon>Desulfosarcinaceae</taxon>
        <taxon>Desulfosarcina</taxon>
    </lineage>
</organism>
<proteinExistence type="predicted"/>
<evidence type="ECO:0000259" key="1">
    <source>
        <dbReference type="Pfam" id="PF09084"/>
    </source>
</evidence>
<sequence>MKMGFRNGIVLWFMAVLTGIAATGGTAGAGESASVRFAFQDRIGSVMPIVAVSKGFFAGEGLAVKPLRFSSGPACAEALYSGAADIGAMGDTTAVITVARSPRFTIVASHATGEHRHRIMIHGDSGFTRLDDLTGRRIGVKKGTSTYGGLLAALERAKLSQSMVQIVDLTPPIMSDALMAGSLDAFAASEPTPSVAEQKGARELITLGGLGNLYPILILANQDRFSADADVLIRFLRALRRAGVYAAEHPDETVALMAVETGLQADTTRKAMARHDYQLRLDQAIRASLAATAGFLKHQQIIDHVPDFNVSADSEYLDACRLP</sequence>
<name>A0A5K8A9D8_9BACT</name>
<evidence type="ECO:0000313" key="3">
    <source>
        <dbReference type="Proteomes" id="UP000422108"/>
    </source>
</evidence>